<dbReference type="PANTHER" id="PTHR14614">
    <property type="entry name" value="HEPATOCELLULAR CARCINOMA-ASSOCIATED ANTIGEN"/>
    <property type="match status" value="1"/>
</dbReference>
<feature type="compositionally biased region" description="Low complexity" evidence="1">
    <location>
        <begin position="254"/>
        <end position="283"/>
    </location>
</feature>
<protein>
    <submittedName>
        <fullName evidence="2">Uncharacterized protein</fullName>
    </submittedName>
</protein>
<evidence type="ECO:0000313" key="2">
    <source>
        <dbReference type="EMBL" id="KAG2483730.1"/>
    </source>
</evidence>
<sequence>MAAATVDEPSGEAAWARQAAGTPYCTVRELDLGVGPPLRVRESTLLQDEAGAVIWDAALVLSHCLAHAHASGRCPVAGRVVVDLGSGTGAAGLAAAALGCARHVVLMDLPHLVPYMRENIAANRLGAACSAAALDWNSGPQLSALQASLPLPLPLPRHSPGAAPSTASSSAVAATAHGTPPPGHPGPPAPRPLLLLSSDCVYTRPARTALFGALRALLTGAGLGAETGEAVGAELGAAEAVQAAAEAGEGKVGEAQTGLAGQGEAAGQAGEAQGDGDGVSSAAGGCGAAEGAEGERHACCRCLHAAGGGGRADGSGGASGGGPWGAGTGPLALLSYEDRPGVEELPALLREHGMQAEELTPAQLHPDWCSPDIHVLCVRMSGTRRAGP</sequence>
<organism evidence="2 3">
    <name type="scientific">Edaphochlamys debaryana</name>
    <dbReference type="NCBI Taxonomy" id="47281"/>
    <lineage>
        <taxon>Eukaryota</taxon>
        <taxon>Viridiplantae</taxon>
        <taxon>Chlorophyta</taxon>
        <taxon>core chlorophytes</taxon>
        <taxon>Chlorophyceae</taxon>
        <taxon>CS clade</taxon>
        <taxon>Chlamydomonadales</taxon>
        <taxon>Chlamydomonadales incertae sedis</taxon>
        <taxon>Edaphochlamys</taxon>
    </lineage>
</organism>
<dbReference type="PANTHER" id="PTHR14614:SF132">
    <property type="entry name" value="PROTEIN-LYSINE METHYLTRANSFERASE C42C1.13"/>
    <property type="match status" value="1"/>
</dbReference>
<dbReference type="EMBL" id="JAEHOE010000168">
    <property type="protein sequence ID" value="KAG2483730.1"/>
    <property type="molecule type" value="Genomic_DNA"/>
</dbReference>
<dbReference type="Pfam" id="PF10294">
    <property type="entry name" value="Methyltransf_16"/>
    <property type="match status" value="1"/>
</dbReference>
<feature type="region of interest" description="Disordered" evidence="1">
    <location>
        <begin position="156"/>
        <end position="191"/>
    </location>
</feature>
<feature type="compositionally biased region" description="Low complexity" evidence="1">
    <location>
        <begin position="158"/>
        <end position="178"/>
    </location>
</feature>
<keyword evidence="3" id="KW-1185">Reference proteome</keyword>
<name>A0A836BP58_9CHLO</name>
<feature type="region of interest" description="Disordered" evidence="1">
    <location>
        <begin position="254"/>
        <end position="287"/>
    </location>
</feature>
<proteinExistence type="predicted"/>
<evidence type="ECO:0000313" key="3">
    <source>
        <dbReference type="Proteomes" id="UP000612055"/>
    </source>
</evidence>
<reference evidence="2" key="1">
    <citation type="journal article" date="2020" name="bioRxiv">
        <title>Comparative genomics of Chlamydomonas.</title>
        <authorList>
            <person name="Craig R.J."/>
            <person name="Hasan A.R."/>
            <person name="Ness R.W."/>
            <person name="Keightley P.D."/>
        </authorList>
    </citation>
    <scope>NUCLEOTIDE SEQUENCE</scope>
    <source>
        <strain evidence="2">CCAP 11/70</strain>
    </source>
</reference>
<dbReference type="SUPFAM" id="SSF53335">
    <property type="entry name" value="S-adenosyl-L-methionine-dependent methyltransferases"/>
    <property type="match status" value="1"/>
</dbReference>
<accession>A0A836BP58</accession>
<feature type="compositionally biased region" description="Pro residues" evidence="1">
    <location>
        <begin position="179"/>
        <end position="191"/>
    </location>
</feature>
<dbReference type="InterPro" id="IPR029063">
    <property type="entry name" value="SAM-dependent_MTases_sf"/>
</dbReference>
<dbReference type="Proteomes" id="UP000612055">
    <property type="component" value="Unassembled WGS sequence"/>
</dbReference>
<evidence type="ECO:0000256" key="1">
    <source>
        <dbReference type="SAM" id="MobiDB-lite"/>
    </source>
</evidence>
<dbReference type="Gene3D" id="3.40.50.150">
    <property type="entry name" value="Vaccinia Virus protein VP39"/>
    <property type="match status" value="1"/>
</dbReference>
<comment type="caution">
    <text evidence="2">The sequence shown here is derived from an EMBL/GenBank/DDBJ whole genome shotgun (WGS) entry which is preliminary data.</text>
</comment>
<gene>
    <name evidence="2" type="ORF">HYH03_017448</name>
</gene>
<dbReference type="AlphaFoldDB" id="A0A836BP58"/>
<dbReference type="OrthoDB" id="413520at2759"/>
<dbReference type="InterPro" id="IPR019410">
    <property type="entry name" value="Methyltransf_16"/>
</dbReference>